<keyword evidence="1" id="KW-0862">Zinc</keyword>
<dbReference type="Gene3D" id="3.30.160.60">
    <property type="entry name" value="Classic Zinc Finger"/>
    <property type="match status" value="1"/>
</dbReference>
<feature type="compositionally biased region" description="Basic and acidic residues" evidence="2">
    <location>
        <begin position="288"/>
        <end position="302"/>
    </location>
</feature>
<keyword evidence="1" id="KW-0863">Zinc-finger</keyword>
<evidence type="ECO:0000313" key="4">
    <source>
        <dbReference type="EMBL" id="KAF1837574.1"/>
    </source>
</evidence>
<dbReference type="PROSITE" id="PS00028">
    <property type="entry name" value="ZINC_FINGER_C2H2_1"/>
    <property type="match status" value="1"/>
</dbReference>
<feature type="region of interest" description="Disordered" evidence="2">
    <location>
        <begin position="219"/>
        <end position="395"/>
    </location>
</feature>
<proteinExistence type="predicted"/>
<gene>
    <name evidence="4" type="ORF">BDW02DRAFT_577021</name>
</gene>
<keyword evidence="5" id="KW-1185">Reference proteome</keyword>
<dbReference type="AlphaFoldDB" id="A0A6A5KSX5"/>
<feature type="compositionally biased region" description="Polar residues" evidence="2">
    <location>
        <begin position="260"/>
        <end position="271"/>
    </location>
</feature>
<name>A0A6A5KSX5_9PLEO</name>
<feature type="compositionally biased region" description="Low complexity" evidence="2">
    <location>
        <begin position="238"/>
        <end position="256"/>
    </location>
</feature>
<organism evidence="4 5">
    <name type="scientific">Decorospora gaudefroyi</name>
    <dbReference type="NCBI Taxonomy" id="184978"/>
    <lineage>
        <taxon>Eukaryota</taxon>
        <taxon>Fungi</taxon>
        <taxon>Dikarya</taxon>
        <taxon>Ascomycota</taxon>
        <taxon>Pezizomycotina</taxon>
        <taxon>Dothideomycetes</taxon>
        <taxon>Pleosporomycetidae</taxon>
        <taxon>Pleosporales</taxon>
        <taxon>Pleosporineae</taxon>
        <taxon>Pleosporaceae</taxon>
        <taxon>Decorospora</taxon>
    </lineage>
</organism>
<accession>A0A6A5KSX5</accession>
<protein>
    <recommendedName>
        <fullName evidence="3">C2H2-type domain-containing protein</fullName>
    </recommendedName>
</protein>
<reference evidence="4" key="1">
    <citation type="submission" date="2020-01" db="EMBL/GenBank/DDBJ databases">
        <authorList>
            <consortium name="DOE Joint Genome Institute"/>
            <person name="Haridas S."/>
            <person name="Albert R."/>
            <person name="Binder M."/>
            <person name="Bloem J."/>
            <person name="Labutti K."/>
            <person name="Salamov A."/>
            <person name="Andreopoulos B."/>
            <person name="Baker S.E."/>
            <person name="Barry K."/>
            <person name="Bills G."/>
            <person name="Bluhm B.H."/>
            <person name="Cannon C."/>
            <person name="Castanera R."/>
            <person name="Culley D.E."/>
            <person name="Daum C."/>
            <person name="Ezra D."/>
            <person name="Gonzalez J.B."/>
            <person name="Henrissat B."/>
            <person name="Kuo A."/>
            <person name="Liang C."/>
            <person name="Lipzen A."/>
            <person name="Lutzoni F."/>
            <person name="Magnuson J."/>
            <person name="Mondo S."/>
            <person name="Nolan M."/>
            <person name="Ohm R."/>
            <person name="Pangilinan J."/>
            <person name="Park H.-J."/>
            <person name="Ramirez L."/>
            <person name="Alfaro M."/>
            <person name="Sun H."/>
            <person name="Tritt A."/>
            <person name="Yoshinaga Y."/>
            <person name="Zwiers L.-H."/>
            <person name="Turgeon B.G."/>
            <person name="Goodwin S.B."/>
            <person name="Spatafora J.W."/>
            <person name="Crous P.W."/>
            <person name="Grigoriev I.V."/>
        </authorList>
    </citation>
    <scope>NUCLEOTIDE SEQUENCE</scope>
    <source>
        <strain evidence="4">P77</strain>
    </source>
</reference>
<evidence type="ECO:0000256" key="1">
    <source>
        <dbReference type="PROSITE-ProRule" id="PRU00042"/>
    </source>
</evidence>
<feature type="region of interest" description="Disordered" evidence="2">
    <location>
        <begin position="1"/>
        <end position="33"/>
    </location>
</feature>
<feature type="compositionally biased region" description="Low complexity" evidence="2">
    <location>
        <begin position="350"/>
        <end position="366"/>
    </location>
</feature>
<dbReference type="PROSITE" id="PS50157">
    <property type="entry name" value="ZINC_FINGER_C2H2_2"/>
    <property type="match status" value="1"/>
</dbReference>
<dbReference type="OrthoDB" id="3691065at2759"/>
<dbReference type="GO" id="GO:0008270">
    <property type="term" value="F:zinc ion binding"/>
    <property type="evidence" value="ECO:0007669"/>
    <property type="project" value="UniProtKB-KW"/>
</dbReference>
<evidence type="ECO:0000259" key="3">
    <source>
        <dbReference type="PROSITE" id="PS50157"/>
    </source>
</evidence>
<evidence type="ECO:0000256" key="2">
    <source>
        <dbReference type="SAM" id="MobiDB-lite"/>
    </source>
</evidence>
<dbReference type="InterPro" id="IPR013087">
    <property type="entry name" value="Znf_C2H2_type"/>
</dbReference>
<dbReference type="EMBL" id="ML975260">
    <property type="protein sequence ID" value="KAF1837574.1"/>
    <property type="molecule type" value="Genomic_DNA"/>
</dbReference>
<evidence type="ECO:0000313" key="5">
    <source>
        <dbReference type="Proteomes" id="UP000800040"/>
    </source>
</evidence>
<feature type="domain" description="C2H2-type" evidence="3">
    <location>
        <begin position="400"/>
        <end position="428"/>
    </location>
</feature>
<keyword evidence="1" id="KW-0479">Metal-binding</keyword>
<dbReference type="Proteomes" id="UP000800040">
    <property type="component" value="Unassembled WGS sequence"/>
</dbReference>
<feature type="compositionally biased region" description="Basic residues" evidence="2">
    <location>
        <begin position="378"/>
        <end position="391"/>
    </location>
</feature>
<sequence length="431" mass="47782">MDVPVGSLGYDANSVGDQERPFVHNQNSGPENDMTAYHEVIMSQEDNQPISHEYSSQEDNRHRGLEYSFDRNQDLLHVAGGQYAPRADQMAFIQHSRSDYNSHVGDDIANAAAYPCNIGQEDVNTLSYSLYQSPSGHPPYYNHYGQPEQPIGTMPNDYNFVASDQWSEQQPFEHDHQQPRCYGAPLWSYEVSTSGFMGIHQSHTEINSLAVRGLAPLSETAPWSPENLSGGRAGMPPADSEAYAAETSAASRTSDAGGYFSNSVSGSTESVETQDYEQLEISQVTIRPDYDIGDLPHPDRSRQSFRNSSERLMQGGAPRENDYVWTGPRRPQRVQSFRNGRHRSTGPYQASGSGNASPASSTTSGTIHCPHCSAKFSGAHRRGNRGRHNRDKHGAEVRTYPCDHCEKVFKRTDARLKHHRRDHAAAGPIGV</sequence>